<proteinExistence type="inferred from homology"/>
<dbReference type="InterPro" id="IPR009075">
    <property type="entry name" value="AcylCo_DH/oxidase_C"/>
</dbReference>
<dbReference type="InterPro" id="IPR009100">
    <property type="entry name" value="AcylCoA_DH/oxidase_NM_dom_sf"/>
</dbReference>
<evidence type="ECO:0000259" key="8">
    <source>
        <dbReference type="Pfam" id="PF02771"/>
    </source>
</evidence>
<organism evidence="9 10">
    <name type="scientific">Sulfitobacter faviae</name>
    <dbReference type="NCBI Taxonomy" id="1775881"/>
    <lineage>
        <taxon>Bacteria</taxon>
        <taxon>Pseudomonadati</taxon>
        <taxon>Pseudomonadota</taxon>
        <taxon>Alphaproteobacteria</taxon>
        <taxon>Rhodobacterales</taxon>
        <taxon>Roseobacteraceae</taxon>
        <taxon>Sulfitobacter</taxon>
    </lineage>
</organism>
<evidence type="ECO:0000256" key="3">
    <source>
        <dbReference type="ARBA" id="ARBA00022630"/>
    </source>
</evidence>
<dbReference type="InterPro" id="IPR006091">
    <property type="entry name" value="Acyl-CoA_Oxase/DH_mid-dom"/>
</dbReference>
<gene>
    <name evidence="9" type="ORF">T7987_13570</name>
</gene>
<evidence type="ECO:0000313" key="10">
    <source>
        <dbReference type="Proteomes" id="UP001326567"/>
    </source>
</evidence>
<dbReference type="PANTHER" id="PTHR43884:SF12">
    <property type="entry name" value="ISOVALERYL-COA DEHYDROGENASE, MITOCHONDRIAL-RELATED"/>
    <property type="match status" value="1"/>
</dbReference>
<reference evidence="9 10" key="1">
    <citation type="submission" date="2023-11" db="EMBL/GenBank/DDBJ databases">
        <title>From the Deep-Sea to the Surface: Bacterial Genomes Isolated from the Moytirra Hydrothermal Vent Plume.</title>
        <authorList>
            <person name="Major S.R."/>
        </authorList>
    </citation>
    <scope>NUCLEOTIDE SEQUENCE [LARGE SCALE GENOMIC DNA]</scope>
    <source>
        <strain evidence="9 10">OXR-9</strain>
    </source>
</reference>
<protein>
    <submittedName>
        <fullName evidence="9">Acyl-CoA dehydrogenase family protein</fullName>
    </submittedName>
</protein>
<dbReference type="RefSeq" id="WP_322328257.1">
    <property type="nucleotide sequence ID" value="NZ_CP139725.1"/>
</dbReference>
<dbReference type="InterPro" id="IPR036250">
    <property type="entry name" value="AcylCo_DH-like_C"/>
</dbReference>
<accession>A0ABZ0UXR7</accession>
<dbReference type="InterPro" id="IPR013786">
    <property type="entry name" value="AcylCoA_DH/ox_N"/>
</dbReference>
<dbReference type="Pfam" id="PF02771">
    <property type="entry name" value="Acyl-CoA_dh_N"/>
    <property type="match status" value="1"/>
</dbReference>
<evidence type="ECO:0000259" key="7">
    <source>
        <dbReference type="Pfam" id="PF02770"/>
    </source>
</evidence>
<dbReference type="SUPFAM" id="SSF56645">
    <property type="entry name" value="Acyl-CoA dehydrogenase NM domain-like"/>
    <property type="match status" value="1"/>
</dbReference>
<keyword evidence="4 5" id="KW-0274">FAD</keyword>
<name>A0ABZ0UXR7_9RHOB</name>
<comment type="similarity">
    <text evidence="2 5">Belongs to the acyl-CoA dehydrogenase family.</text>
</comment>
<dbReference type="SUPFAM" id="SSF47203">
    <property type="entry name" value="Acyl-CoA dehydrogenase C-terminal domain-like"/>
    <property type="match status" value="1"/>
</dbReference>
<dbReference type="Pfam" id="PF00441">
    <property type="entry name" value="Acyl-CoA_dh_1"/>
    <property type="match status" value="1"/>
</dbReference>
<feature type="domain" description="Acyl-CoA oxidase/dehydrogenase middle" evidence="7">
    <location>
        <begin position="125"/>
        <end position="220"/>
    </location>
</feature>
<evidence type="ECO:0000259" key="6">
    <source>
        <dbReference type="Pfam" id="PF00441"/>
    </source>
</evidence>
<dbReference type="Gene3D" id="2.40.110.10">
    <property type="entry name" value="Butyryl-CoA Dehydrogenase, subunit A, domain 2"/>
    <property type="match status" value="1"/>
</dbReference>
<keyword evidence="5" id="KW-0560">Oxidoreductase</keyword>
<evidence type="ECO:0000256" key="1">
    <source>
        <dbReference type="ARBA" id="ARBA00001974"/>
    </source>
</evidence>
<keyword evidence="10" id="KW-1185">Reference proteome</keyword>
<feature type="domain" description="Acyl-CoA dehydrogenase/oxidase N-terminal" evidence="8">
    <location>
        <begin position="10"/>
        <end position="121"/>
    </location>
</feature>
<evidence type="ECO:0000256" key="2">
    <source>
        <dbReference type="ARBA" id="ARBA00009347"/>
    </source>
</evidence>
<comment type="cofactor">
    <cofactor evidence="1 5">
        <name>FAD</name>
        <dbReference type="ChEBI" id="CHEBI:57692"/>
    </cofactor>
</comment>
<dbReference type="InterPro" id="IPR037069">
    <property type="entry name" value="AcylCoA_DH/ox_N_sf"/>
</dbReference>
<dbReference type="Proteomes" id="UP001326567">
    <property type="component" value="Chromosome"/>
</dbReference>
<evidence type="ECO:0000256" key="4">
    <source>
        <dbReference type="ARBA" id="ARBA00022827"/>
    </source>
</evidence>
<dbReference type="EMBL" id="CP139725">
    <property type="protein sequence ID" value="WPZ21189.1"/>
    <property type="molecule type" value="Genomic_DNA"/>
</dbReference>
<feature type="domain" description="Acyl-CoA dehydrogenase/oxidase C-terminal" evidence="6">
    <location>
        <begin position="234"/>
        <end position="382"/>
    </location>
</feature>
<dbReference type="Pfam" id="PF02770">
    <property type="entry name" value="Acyl-CoA_dh_M"/>
    <property type="match status" value="1"/>
</dbReference>
<keyword evidence="3 5" id="KW-0285">Flavoprotein</keyword>
<dbReference type="InterPro" id="IPR046373">
    <property type="entry name" value="Acyl-CoA_Oxase/DH_mid-dom_sf"/>
</dbReference>
<evidence type="ECO:0000256" key="5">
    <source>
        <dbReference type="RuleBase" id="RU362125"/>
    </source>
</evidence>
<dbReference type="PANTHER" id="PTHR43884">
    <property type="entry name" value="ACYL-COA DEHYDROGENASE"/>
    <property type="match status" value="1"/>
</dbReference>
<dbReference type="Gene3D" id="1.20.140.10">
    <property type="entry name" value="Butyryl-CoA Dehydrogenase, subunit A, domain 3"/>
    <property type="match status" value="1"/>
</dbReference>
<sequence length="382" mass="42297">MQTKTSSWMTEEHQMIADMTAQFINTEWAPHFEKWRKQGQMDRDTWAQAGELGLLCPSVPEEYGGAGGDFGHEAAILIEGSRANLASWGHGIHSGIVAHYILAYGTEDQKKRWLPRMVSGELVGALAMTEPSTGSDVQRIKTKAIREGNAYKLSGQKTFITNGQHANLIIVAAKTDPKEGSKGVSLVVVETDKAEGFQRGRNLDKIGLHAADTSELFFDNIEIPPENILGQDEGQGFYQMMQQLPQERLIIGCGAVGAMEGAVARTIQYCKEREAFGGPLTQFQNTRFQLAEVKTKTAVARAFLDECIAEHLRGELSVDKAAMQKYWLTDTQGEVLDVCLQMHGGYGFMQEYAVGEMWADARVQRIYGGTNEIMKELIARNL</sequence>
<evidence type="ECO:0000313" key="9">
    <source>
        <dbReference type="EMBL" id="WPZ21189.1"/>
    </source>
</evidence>
<dbReference type="Gene3D" id="1.10.540.10">
    <property type="entry name" value="Acyl-CoA dehydrogenase/oxidase, N-terminal domain"/>
    <property type="match status" value="1"/>
</dbReference>